<dbReference type="InterPro" id="IPR040079">
    <property type="entry name" value="Glutathione_S-Trfase"/>
</dbReference>
<dbReference type="PANTHER" id="PTHR44051:SF21">
    <property type="entry name" value="GLUTATHIONE S-TRANSFERASE FAMILY PROTEIN"/>
    <property type="match status" value="1"/>
</dbReference>
<dbReference type="CDD" id="cd03207">
    <property type="entry name" value="GST_C_8"/>
    <property type="match status" value="1"/>
</dbReference>
<dbReference type="SUPFAM" id="SSF47616">
    <property type="entry name" value="GST C-terminal domain-like"/>
    <property type="match status" value="1"/>
</dbReference>
<name>A0ABW5DM31_9PROT</name>
<dbReference type="Gene3D" id="1.20.1050.10">
    <property type="match status" value="1"/>
</dbReference>
<gene>
    <name evidence="3" type="ORF">ACFSM5_04785</name>
</gene>
<dbReference type="PANTHER" id="PTHR44051">
    <property type="entry name" value="GLUTATHIONE S-TRANSFERASE-RELATED"/>
    <property type="match status" value="1"/>
</dbReference>
<dbReference type="InterPro" id="IPR036249">
    <property type="entry name" value="Thioredoxin-like_sf"/>
</dbReference>
<protein>
    <submittedName>
        <fullName evidence="3">Glutathione S-transferase family protein</fullName>
    </submittedName>
</protein>
<evidence type="ECO:0000313" key="4">
    <source>
        <dbReference type="Proteomes" id="UP001597295"/>
    </source>
</evidence>
<feature type="domain" description="GST C-terminal" evidence="2">
    <location>
        <begin position="86"/>
        <end position="202"/>
    </location>
</feature>
<dbReference type="InterPro" id="IPR004046">
    <property type="entry name" value="GST_C"/>
</dbReference>
<organism evidence="3 4">
    <name type="scientific">Lacibacterium aquatile</name>
    <dbReference type="NCBI Taxonomy" id="1168082"/>
    <lineage>
        <taxon>Bacteria</taxon>
        <taxon>Pseudomonadati</taxon>
        <taxon>Pseudomonadota</taxon>
        <taxon>Alphaproteobacteria</taxon>
        <taxon>Rhodospirillales</taxon>
        <taxon>Rhodospirillaceae</taxon>
    </lineage>
</organism>
<dbReference type="SFLD" id="SFLDG01150">
    <property type="entry name" value="Main.1:_Beta-like"/>
    <property type="match status" value="1"/>
</dbReference>
<evidence type="ECO:0000313" key="3">
    <source>
        <dbReference type="EMBL" id="MFD2262193.1"/>
    </source>
</evidence>
<evidence type="ECO:0000259" key="1">
    <source>
        <dbReference type="PROSITE" id="PS50404"/>
    </source>
</evidence>
<reference evidence="4" key="1">
    <citation type="journal article" date="2019" name="Int. J. Syst. Evol. Microbiol.">
        <title>The Global Catalogue of Microorganisms (GCM) 10K type strain sequencing project: providing services to taxonomists for standard genome sequencing and annotation.</title>
        <authorList>
            <consortium name="The Broad Institute Genomics Platform"/>
            <consortium name="The Broad Institute Genome Sequencing Center for Infectious Disease"/>
            <person name="Wu L."/>
            <person name="Ma J."/>
        </authorList>
    </citation>
    <scope>NUCLEOTIDE SEQUENCE [LARGE SCALE GENOMIC DNA]</scope>
    <source>
        <strain evidence="4">CGMCC 1.19062</strain>
    </source>
</reference>
<proteinExistence type="predicted"/>
<dbReference type="InterPro" id="IPR004045">
    <property type="entry name" value="Glutathione_S-Trfase_N"/>
</dbReference>
<evidence type="ECO:0000259" key="2">
    <source>
        <dbReference type="PROSITE" id="PS50405"/>
    </source>
</evidence>
<feature type="domain" description="GST N-terminal" evidence="1">
    <location>
        <begin position="1"/>
        <end position="80"/>
    </location>
</feature>
<dbReference type="RefSeq" id="WP_379875109.1">
    <property type="nucleotide sequence ID" value="NZ_JBHUIP010000003.1"/>
</dbReference>
<dbReference type="Gene3D" id="3.40.30.10">
    <property type="entry name" value="Glutaredoxin"/>
    <property type="match status" value="1"/>
</dbReference>
<dbReference type="SFLD" id="SFLDS00019">
    <property type="entry name" value="Glutathione_Transferase_(cytos"/>
    <property type="match status" value="1"/>
</dbReference>
<sequence>MLTLYYHPESRGLATLWLLEELQVPHEAKVVDIRGVDGAPESYRAIHPHKKVPAIVHDGVTIIERSAISIYLADRFPKMGLAPAFDDPMRGPYLAWTVYNSGVLDPALSATALGWNYDPRTVAFGAWDEVVAYVEQTLKDNPYIAGDRFTAADTQMASSLHWGINIFGKIPAKPVFKDYLARIYERPAFQKIVIGAQNASAA</sequence>
<dbReference type="PROSITE" id="PS50404">
    <property type="entry name" value="GST_NTER"/>
    <property type="match status" value="1"/>
</dbReference>
<dbReference type="InterPro" id="IPR010987">
    <property type="entry name" value="Glutathione-S-Trfase_C-like"/>
</dbReference>
<dbReference type="CDD" id="cd03046">
    <property type="entry name" value="GST_N_GTT1_like"/>
    <property type="match status" value="1"/>
</dbReference>
<comment type="caution">
    <text evidence="3">The sequence shown here is derived from an EMBL/GenBank/DDBJ whole genome shotgun (WGS) entry which is preliminary data.</text>
</comment>
<dbReference type="Pfam" id="PF13409">
    <property type="entry name" value="GST_N_2"/>
    <property type="match status" value="1"/>
</dbReference>
<dbReference type="SFLD" id="SFLDG00358">
    <property type="entry name" value="Main_(cytGST)"/>
    <property type="match status" value="1"/>
</dbReference>
<keyword evidence="4" id="KW-1185">Reference proteome</keyword>
<dbReference type="PROSITE" id="PS50405">
    <property type="entry name" value="GST_CTER"/>
    <property type="match status" value="1"/>
</dbReference>
<accession>A0ABW5DM31</accession>
<dbReference type="Proteomes" id="UP001597295">
    <property type="component" value="Unassembled WGS sequence"/>
</dbReference>
<dbReference type="SUPFAM" id="SSF52833">
    <property type="entry name" value="Thioredoxin-like"/>
    <property type="match status" value="1"/>
</dbReference>
<dbReference type="EMBL" id="JBHUIP010000003">
    <property type="protein sequence ID" value="MFD2262193.1"/>
    <property type="molecule type" value="Genomic_DNA"/>
</dbReference>
<dbReference type="InterPro" id="IPR036282">
    <property type="entry name" value="Glutathione-S-Trfase_C_sf"/>
</dbReference>
<dbReference type="Pfam" id="PF00043">
    <property type="entry name" value="GST_C"/>
    <property type="match status" value="1"/>
</dbReference>